<keyword evidence="4 7" id="KW-0347">Helicase</keyword>
<dbReference type="InterPro" id="IPR014014">
    <property type="entry name" value="RNA_helicase_DEAD_Q_motif"/>
</dbReference>
<dbReference type="PROSITE" id="PS51194">
    <property type="entry name" value="HELICASE_CTER"/>
    <property type="match status" value="1"/>
</dbReference>
<feature type="short sequence motif" description="Q motif" evidence="6">
    <location>
        <begin position="83"/>
        <end position="111"/>
    </location>
</feature>
<dbReference type="InterPro" id="IPR001650">
    <property type="entry name" value="Helicase_C-like"/>
</dbReference>
<dbReference type="Pfam" id="PF00271">
    <property type="entry name" value="Helicase_C"/>
    <property type="match status" value="1"/>
</dbReference>
<dbReference type="AlphaFoldDB" id="A0A1Z5KHS3"/>
<name>A0A1Z5KHS3_FISSO</name>
<gene>
    <name evidence="12" type="ORF">FisN_12Lh037</name>
</gene>
<dbReference type="SMART" id="SM00490">
    <property type="entry name" value="HELICc"/>
    <property type="match status" value="1"/>
</dbReference>
<evidence type="ECO:0000256" key="7">
    <source>
        <dbReference type="RuleBase" id="RU000492"/>
    </source>
</evidence>
<evidence type="ECO:0000256" key="5">
    <source>
        <dbReference type="ARBA" id="ARBA00022840"/>
    </source>
</evidence>
<dbReference type="Gene3D" id="3.40.50.300">
    <property type="entry name" value="P-loop containing nucleotide triphosphate hydrolases"/>
    <property type="match status" value="2"/>
</dbReference>
<dbReference type="PROSITE" id="PS51195">
    <property type="entry name" value="Q_MOTIF"/>
    <property type="match status" value="1"/>
</dbReference>
<reference evidence="12 13" key="1">
    <citation type="journal article" date="2015" name="Plant Cell">
        <title>Oil accumulation by the oleaginous diatom Fistulifera solaris as revealed by the genome and transcriptome.</title>
        <authorList>
            <person name="Tanaka T."/>
            <person name="Maeda Y."/>
            <person name="Veluchamy A."/>
            <person name="Tanaka M."/>
            <person name="Abida H."/>
            <person name="Marechal E."/>
            <person name="Bowler C."/>
            <person name="Muto M."/>
            <person name="Sunaga Y."/>
            <person name="Tanaka M."/>
            <person name="Yoshino T."/>
            <person name="Taniguchi T."/>
            <person name="Fukuda Y."/>
            <person name="Nemoto M."/>
            <person name="Matsumoto M."/>
            <person name="Wong P.S."/>
            <person name="Aburatani S."/>
            <person name="Fujibuchi W."/>
        </authorList>
    </citation>
    <scope>NUCLEOTIDE SEQUENCE [LARGE SCALE GENOMIC DNA]</scope>
    <source>
        <strain evidence="12 13">JPCC DA0580</strain>
    </source>
</reference>
<dbReference type="Proteomes" id="UP000198406">
    <property type="component" value="Unassembled WGS sequence"/>
</dbReference>
<evidence type="ECO:0000256" key="6">
    <source>
        <dbReference type="PROSITE-ProRule" id="PRU00552"/>
    </source>
</evidence>
<dbReference type="PROSITE" id="PS00039">
    <property type="entry name" value="DEAD_ATP_HELICASE"/>
    <property type="match status" value="1"/>
</dbReference>
<keyword evidence="5 7" id="KW-0067">ATP-binding</keyword>
<dbReference type="CDD" id="cd18787">
    <property type="entry name" value="SF2_C_DEAD"/>
    <property type="match status" value="1"/>
</dbReference>
<feature type="domain" description="DEAD-box RNA helicase Q" evidence="11">
    <location>
        <begin position="83"/>
        <end position="111"/>
    </location>
</feature>
<dbReference type="GO" id="GO:0003724">
    <property type="term" value="F:RNA helicase activity"/>
    <property type="evidence" value="ECO:0007669"/>
    <property type="project" value="UniProtKB-EC"/>
</dbReference>
<dbReference type="EC" id="3.6.4.13" evidence="1"/>
<comment type="caution">
    <text evidence="12">The sequence shown here is derived from an EMBL/GenBank/DDBJ whole genome shotgun (WGS) entry which is preliminary data.</text>
</comment>
<evidence type="ECO:0000259" key="10">
    <source>
        <dbReference type="PROSITE" id="PS51194"/>
    </source>
</evidence>
<dbReference type="SUPFAM" id="SSF52540">
    <property type="entry name" value="P-loop containing nucleoside triphosphate hydrolases"/>
    <property type="match status" value="1"/>
</dbReference>
<proteinExistence type="inferred from homology"/>
<dbReference type="Pfam" id="PF00270">
    <property type="entry name" value="DEAD"/>
    <property type="match status" value="1"/>
</dbReference>
<dbReference type="InterPro" id="IPR014001">
    <property type="entry name" value="Helicase_ATP-bd"/>
</dbReference>
<evidence type="ECO:0000256" key="8">
    <source>
        <dbReference type="SAM" id="MobiDB-lite"/>
    </source>
</evidence>
<keyword evidence="2 7" id="KW-0547">Nucleotide-binding</keyword>
<dbReference type="GO" id="GO:0005524">
    <property type="term" value="F:ATP binding"/>
    <property type="evidence" value="ECO:0007669"/>
    <property type="project" value="UniProtKB-KW"/>
</dbReference>
<evidence type="ECO:0000313" key="12">
    <source>
        <dbReference type="EMBL" id="GAX25498.1"/>
    </source>
</evidence>
<dbReference type="SMART" id="SM00487">
    <property type="entry name" value="DEXDc"/>
    <property type="match status" value="1"/>
</dbReference>
<evidence type="ECO:0000259" key="9">
    <source>
        <dbReference type="PROSITE" id="PS51192"/>
    </source>
</evidence>
<evidence type="ECO:0000313" key="13">
    <source>
        <dbReference type="Proteomes" id="UP000198406"/>
    </source>
</evidence>
<dbReference type="PANTHER" id="PTHR47958">
    <property type="entry name" value="ATP-DEPENDENT RNA HELICASE DBP3"/>
    <property type="match status" value="1"/>
</dbReference>
<sequence length="476" mass="52219">MTDTAPEETKTEETITPPPAENDEPAAPPKAPKVRSHAENADSEELTKRLQKLALERQKESKGDRLKVIQGDNTSLTHLTSAKTFEDLNLPKHLLDAVYAMGFDRPSAIQEEALPRILADPPRNLIGQAQSGSGKTAAFTLGMLYRIEINDPPVTQALCVTPTRELAIQIVDKAVAPMAANMAGLQIVLGIAGAEHRSKIQAHLIVGTPGKLVDWLKRKQLVTSGIKVFVLDEADNMVDLSGHRANVQTIKKQMPRTCQTLLFSATFPEEVVKFATKMVENPDQILIQDGPEFLMLDIIKQLWIDTRGYPGGKIEFLADIYSLLTIGQSIVFVATKKEADQVHMTLSNAGYTCSVLHGSVEAAQRDATMEAFRAGDSTVLITTNVLARGVDVDNVCLVVNYDVPVDKDGQPDFETYLHRIGRTGRFGRKGTALNLIADQRDLQVLAAIEQHYSKDGQEMIQQAEADPEKLAEVIEI</sequence>
<feature type="compositionally biased region" description="Pro residues" evidence="8">
    <location>
        <begin position="16"/>
        <end position="31"/>
    </location>
</feature>
<evidence type="ECO:0000256" key="2">
    <source>
        <dbReference type="ARBA" id="ARBA00022741"/>
    </source>
</evidence>
<dbReference type="InterPro" id="IPR000629">
    <property type="entry name" value="RNA-helicase_DEAD-box_CS"/>
</dbReference>
<dbReference type="InterPro" id="IPR027417">
    <property type="entry name" value="P-loop_NTPase"/>
</dbReference>
<protein>
    <recommendedName>
        <fullName evidence="1">RNA helicase</fullName>
        <ecNumber evidence="1">3.6.4.13</ecNumber>
    </recommendedName>
</protein>
<evidence type="ECO:0000256" key="1">
    <source>
        <dbReference type="ARBA" id="ARBA00012552"/>
    </source>
</evidence>
<comment type="similarity">
    <text evidence="7">Belongs to the DEAD box helicase family.</text>
</comment>
<dbReference type="InParanoid" id="A0A1Z5KHS3"/>
<feature type="region of interest" description="Disordered" evidence="8">
    <location>
        <begin position="1"/>
        <end position="46"/>
    </location>
</feature>
<dbReference type="InterPro" id="IPR011545">
    <property type="entry name" value="DEAD/DEAH_box_helicase_dom"/>
</dbReference>
<dbReference type="EMBL" id="BDSP01000225">
    <property type="protein sequence ID" value="GAX25498.1"/>
    <property type="molecule type" value="Genomic_DNA"/>
</dbReference>
<dbReference type="OrthoDB" id="10265785at2759"/>
<dbReference type="GO" id="GO:0003676">
    <property type="term" value="F:nucleic acid binding"/>
    <property type="evidence" value="ECO:0007669"/>
    <property type="project" value="InterPro"/>
</dbReference>
<evidence type="ECO:0000259" key="11">
    <source>
        <dbReference type="PROSITE" id="PS51195"/>
    </source>
</evidence>
<feature type="compositionally biased region" description="Basic and acidic residues" evidence="8">
    <location>
        <begin position="36"/>
        <end position="46"/>
    </location>
</feature>
<dbReference type="PROSITE" id="PS51192">
    <property type="entry name" value="HELICASE_ATP_BIND_1"/>
    <property type="match status" value="1"/>
</dbReference>
<feature type="domain" description="Helicase C-terminal" evidence="10">
    <location>
        <begin position="316"/>
        <end position="468"/>
    </location>
</feature>
<dbReference type="GO" id="GO:0016787">
    <property type="term" value="F:hydrolase activity"/>
    <property type="evidence" value="ECO:0007669"/>
    <property type="project" value="UniProtKB-KW"/>
</dbReference>
<accession>A0A1Z5KHS3</accession>
<keyword evidence="13" id="KW-1185">Reference proteome</keyword>
<organism evidence="12 13">
    <name type="scientific">Fistulifera solaris</name>
    <name type="common">Oleaginous diatom</name>
    <dbReference type="NCBI Taxonomy" id="1519565"/>
    <lineage>
        <taxon>Eukaryota</taxon>
        <taxon>Sar</taxon>
        <taxon>Stramenopiles</taxon>
        <taxon>Ochrophyta</taxon>
        <taxon>Bacillariophyta</taxon>
        <taxon>Bacillariophyceae</taxon>
        <taxon>Bacillariophycidae</taxon>
        <taxon>Naviculales</taxon>
        <taxon>Naviculaceae</taxon>
        <taxon>Fistulifera</taxon>
    </lineage>
</organism>
<dbReference type="CDD" id="cd17963">
    <property type="entry name" value="DEADc_DDX19_DDX25"/>
    <property type="match status" value="1"/>
</dbReference>
<feature type="domain" description="Helicase ATP-binding" evidence="9">
    <location>
        <begin position="116"/>
        <end position="285"/>
    </location>
</feature>
<keyword evidence="3 7" id="KW-0378">Hydrolase</keyword>
<evidence type="ECO:0000256" key="4">
    <source>
        <dbReference type="ARBA" id="ARBA00022806"/>
    </source>
</evidence>
<evidence type="ECO:0000256" key="3">
    <source>
        <dbReference type="ARBA" id="ARBA00022801"/>
    </source>
</evidence>